<reference evidence="3" key="1">
    <citation type="journal article" date="2023" name="Commun. Biol.">
        <title>Genome analysis of Parmales, the sister group of diatoms, reveals the evolutionary specialization of diatoms from phago-mixotrophs to photoautotrophs.</title>
        <authorList>
            <person name="Ban H."/>
            <person name="Sato S."/>
            <person name="Yoshikawa S."/>
            <person name="Yamada K."/>
            <person name="Nakamura Y."/>
            <person name="Ichinomiya M."/>
            <person name="Sato N."/>
            <person name="Blanc-Mathieu R."/>
            <person name="Endo H."/>
            <person name="Kuwata A."/>
            <person name="Ogata H."/>
        </authorList>
    </citation>
    <scope>NUCLEOTIDE SEQUENCE [LARGE SCALE GENOMIC DNA]</scope>
    <source>
        <strain evidence="3">NIES 3701</strain>
    </source>
</reference>
<dbReference type="AlphaFoldDB" id="A0A9W7C3C1"/>
<keyword evidence="3" id="KW-1185">Reference proteome</keyword>
<feature type="signal peptide" evidence="1">
    <location>
        <begin position="1"/>
        <end position="18"/>
    </location>
</feature>
<dbReference type="Proteomes" id="UP001165085">
    <property type="component" value="Unassembled WGS sequence"/>
</dbReference>
<organism evidence="2 3">
    <name type="scientific">Triparma strigata</name>
    <dbReference type="NCBI Taxonomy" id="1606541"/>
    <lineage>
        <taxon>Eukaryota</taxon>
        <taxon>Sar</taxon>
        <taxon>Stramenopiles</taxon>
        <taxon>Ochrophyta</taxon>
        <taxon>Bolidophyceae</taxon>
        <taxon>Parmales</taxon>
        <taxon>Triparmaceae</taxon>
        <taxon>Triparma</taxon>
    </lineage>
</organism>
<keyword evidence="1" id="KW-0732">Signal</keyword>
<dbReference type="SUPFAM" id="SSF53335">
    <property type="entry name" value="S-adenosyl-L-methionine-dependent methyltransferases"/>
    <property type="match status" value="1"/>
</dbReference>
<protein>
    <submittedName>
        <fullName evidence="2">Uncharacterized protein</fullName>
    </submittedName>
</protein>
<name>A0A9W7C3C1_9STRA</name>
<dbReference type="InterPro" id="IPR029063">
    <property type="entry name" value="SAM-dependent_MTases_sf"/>
</dbReference>
<accession>A0A9W7C3C1</accession>
<dbReference type="Gene3D" id="3.40.50.150">
    <property type="entry name" value="Vaccinia Virus protein VP39"/>
    <property type="match status" value="1"/>
</dbReference>
<dbReference type="OrthoDB" id="199591at2759"/>
<feature type="chain" id="PRO_5040725474" evidence="1">
    <location>
        <begin position="19"/>
        <end position="521"/>
    </location>
</feature>
<evidence type="ECO:0000313" key="3">
    <source>
        <dbReference type="Proteomes" id="UP001165085"/>
    </source>
</evidence>
<proteinExistence type="predicted"/>
<sequence length="521" mass="58730">MHKILILILFMVVASSLSSPSPQCSPPADTAVGAGAPTTYFIVYPPPGPLLPEVDPFYSKNYILIDEAAPDDPHRRAAILTDYCGSDNSTQQHVVCTAAYNENWGTRRRDEALLSRICSNVLHPLCDSLTVNILSLNSTDVHTTHFKFMTGSAHQLSRPYVFYDETSHVPTAMFYCMHMFEVIGERYVHDDMVKCRDHIVDYISTNFPHIMPLAGSAGARRSKFYFEQYPASVLSASPSPSSPSCFLSSDGIPLSSSLGCLFLTHGTDKGWAHGYNRVYERILKEVKERNGARGVRLLEVGVFRGSSMKVWEEYFSQDRSRFYGLSYGAETFYSPDVAESNEYVPEDPLNSKTTLFYGSQSEVTDLENIKSQLPRLDVIIDDGSHDPLDQRLTFEVLFDKLVDGGLYVIEDIETSYWNREGAELYSRTFKQPLGVGAAMNVVDLFLRAVHYAKHINGVFLGDSDNAVKEDWNNAVNSWIETVDDVASVEFAYNMIIIRKKTEVDAFFAQKNREYFHKRQTK</sequence>
<evidence type="ECO:0000313" key="2">
    <source>
        <dbReference type="EMBL" id="GMI02015.1"/>
    </source>
</evidence>
<evidence type="ECO:0000256" key="1">
    <source>
        <dbReference type="SAM" id="SignalP"/>
    </source>
</evidence>
<comment type="caution">
    <text evidence="2">The sequence shown here is derived from an EMBL/GenBank/DDBJ whole genome shotgun (WGS) entry which is preliminary data.</text>
</comment>
<dbReference type="EMBL" id="BRXY01000586">
    <property type="protein sequence ID" value="GMI02015.1"/>
    <property type="molecule type" value="Genomic_DNA"/>
</dbReference>
<gene>
    <name evidence="2" type="ORF">TrST_g6124</name>
</gene>